<protein>
    <submittedName>
        <fullName evidence="1">Uncharacterized protein</fullName>
    </submittedName>
</protein>
<accession>A0AAV7TY20</accession>
<dbReference type="Proteomes" id="UP001066276">
    <property type="component" value="Chromosome 3_2"/>
</dbReference>
<organism evidence="1 2">
    <name type="scientific">Pleurodeles waltl</name>
    <name type="common">Iberian ribbed newt</name>
    <dbReference type="NCBI Taxonomy" id="8319"/>
    <lineage>
        <taxon>Eukaryota</taxon>
        <taxon>Metazoa</taxon>
        <taxon>Chordata</taxon>
        <taxon>Craniata</taxon>
        <taxon>Vertebrata</taxon>
        <taxon>Euteleostomi</taxon>
        <taxon>Amphibia</taxon>
        <taxon>Batrachia</taxon>
        <taxon>Caudata</taxon>
        <taxon>Salamandroidea</taxon>
        <taxon>Salamandridae</taxon>
        <taxon>Pleurodelinae</taxon>
        <taxon>Pleurodeles</taxon>
    </lineage>
</organism>
<dbReference type="EMBL" id="JANPWB010000006">
    <property type="protein sequence ID" value="KAJ1180482.1"/>
    <property type="molecule type" value="Genomic_DNA"/>
</dbReference>
<keyword evidence="2" id="KW-1185">Reference proteome</keyword>
<name>A0AAV7TY20_PLEWA</name>
<sequence>MRKGSFPSPHSPGNLLSRFVVKLDQGSGRDTLRGGAAAQRKIEDWGHCRDSLVQTGEIQKEGGPVAGRLVSGHVVSD</sequence>
<proteinExistence type="predicted"/>
<comment type="caution">
    <text evidence="1">The sequence shown here is derived from an EMBL/GenBank/DDBJ whole genome shotgun (WGS) entry which is preliminary data.</text>
</comment>
<dbReference type="AlphaFoldDB" id="A0AAV7TY20"/>
<evidence type="ECO:0000313" key="1">
    <source>
        <dbReference type="EMBL" id="KAJ1180482.1"/>
    </source>
</evidence>
<evidence type="ECO:0000313" key="2">
    <source>
        <dbReference type="Proteomes" id="UP001066276"/>
    </source>
</evidence>
<reference evidence="1" key="1">
    <citation type="journal article" date="2022" name="bioRxiv">
        <title>Sequencing and chromosome-scale assembly of the giantPleurodeles waltlgenome.</title>
        <authorList>
            <person name="Brown T."/>
            <person name="Elewa A."/>
            <person name="Iarovenko S."/>
            <person name="Subramanian E."/>
            <person name="Araus A.J."/>
            <person name="Petzold A."/>
            <person name="Susuki M."/>
            <person name="Suzuki K.-i.T."/>
            <person name="Hayashi T."/>
            <person name="Toyoda A."/>
            <person name="Oliveira C."/>
            <person name="Osipova E."/>
            <person name="Leigh N.D."/>
            <person name="Simon A."/>
            <person name="Yun M.H."/>
        </authorList>
    </citation>
    <scope>NUCLEOTIDE SEQUENCE</scope>
    <source>
        <strain evidence="1">20211129_DDA</strain>
        <tissue evidence="1">Liver</tissue>
    </source>
</reference>
<gene>
    <name evidence="1" type="ORF">NDU88_005703</name>
</gene>